<dbReference type="RefSeq" id="WP_093261398.1">
    <property type="nucleotide sequence ID" value="NZ_FNKK01000002.1"/>
</dbReference>
<reference evidence="2 3" key="1">
    <citation type="submission" date="2016-10" db="EMBL/GenBank/DDBJ databases">
        <authorList>
            <person name="de Groot N.N."/>
        </authorList>
    </citation>
    <scope>NUCLEOTIDE SEQUENCE [LARGE SCALE GENOMIC DNA]</scope>
    <source>
        <strain evidence="2 3">DSM 43794</strain>
    </source>
</reference>
<organism evidence="2 3">
    <name type="scientific">Thermostaphylospora chromogena</name>
    <dbReference type="NCBI Taxonomy" id="35622"/>
    <lineage>
        <taxon>Bacteria</taxon>
        <taxon>Bacillati</taxon>
        <taxon>Actinomycetota</taxon>
        <taxon>Actinomycetes</taxon>
        <taxon>Streptosporangiales</taxon>
        <taxon>Thermomonosporaceae</taxon>
        <taxon>Thermostaphylospora</taxon>
    </lineage>
</organism>
<evidence type="ECO:0000256" key="1">
    <source>
        <dbReference type="SAM" id="SignalP"/>
    </source>
</evidence>
<protein>
    <recommendedName>
        <fullName evidence="4">Adhesin</fullName>
    </recommendedName>
</protein>
<dbReference type="PROSITE" id="PS51257">
    <property type="entry name" value="PROKAR_LIPOPROTEIN"/>
    <property type="match status" value="1"/>
</dbReference>
<feature type="signal peptide" evidence="1">
    <location>
        <begin position="1"/>
        <end position="29"/>
    </location>
</feature>
<keyword evidence="1" id="KW-0732">Signal</keyword>
<dbReference type="OrthoDB" id="5243271at2"/>
<evidence type="ECO:0008006" key="4">
    <source>
        <dbReference type="Google" id="ProtNLM"/>
    </source>
</evidence>
<dbReference type="Proteomes" id="UP000217103">
    <property type="component" value="Unassembled WGS sequence"/>
</dbReference>
<accession>A0A1H1HD70</accession>
<gene>
    <name evidence="2" type="ORF">SAMN04489764_4308</name>
</gene>
<dbReference type="EMBL" id="FNKK01000002">
    <property type="protein sequence ID" value="SDR23400.1"/>
    <property type="molecule type" value="Genomic_DNA"/>
</dbReference>
<dbReference type="STRING" id="35622.SAMN04489764_4308"/>
<feature type="chain" id="PRO_5011490326" description="Adhesin" evidence="1">
    <location>
        <begin position="30"/>
        <end position="246"/>
    </location>
</feature>
<evidence type="ECO:0000313" key="2">
    <source>
        <dbReference type="EMBL" id="SDR23400.1"/>
    </source>
</evidence>
<name>A0A1H1HD70_9ACTN</name>
<sequence length="246" mass="25838">MRTRTARACITAAAAFVLLASLAACDASAETSQENRSFPFSGRSLTIDAHETKLTVVSGSGGEIEVERSLRGTAAKAGNATWSFEGDTLSLSVECTGIVVTCESEHRVRVPKNIEIRVKGTGANTRLEGLSGPITASLSHDSSLRVVRPEGRLRLRNGGGNITVTQARSSEVHAETAADGTISLSFAAAPRRVEAHAAESVNITLPSGSETYRVDAVGAEIPNDPSSDRLIVARTVDGLIKVRKAQ</sequence>
<proteinExistence type="predicted"/>
<evidence type="ECO:0000313" key="3">
    <source>
        <dbReference type="Proteomes" id="UP000217103"/>
    </source>
</evidence>
<keyword evidence="3" id="KW-1185">Reference proteome</keyword>
<dbReference type="AlphaFoldDB" id="A0A1H1HD70"/>